<dbReference type="InterPro" id="IPR042097">
    <property type="entry name" value="Aminopeptidase_N-like_N_sf"/>
</dbReference>
<evidence type="ECO:0000256" key="9">
    <source>
        <dbReference type="ARBA" id="ARBA00022801"/>
    </source>
</evidence>
<proteinExistence type="inferred from homology"/>
<protein>
    <recommendedName>
        <fullName evidence="5">Aminopeptidase N</fullName>
        <ecNumber evidence="4">3.4.11.2</ecNumber>
    </recommendedName>
</protein>
<dbReference type="Gene3D" id="2.60.40.1730">
    <property type="entry name" value="tricorn interacting facor f3 domain"/>
    <property type="match status" value="1"/>
</dbReference>
<evidence type="ECO:0000313" key="17">
    <source>
        <dbReference type="Proteomes" id="UP001060414"/>
    </source>
</evidence>
<keyword evidence="7" id="KW-0645">Protease</keyword>
<comment type="similarity">
    <text evidence="3">Belongs to the peptidase M1 family.</text>
</comment>
<evidence type="ECO:0000259" key="13">
    <source>
        <dbReference type="Pfam" id="PF11940"/>
    </source>
</evidence>
<dbReference type="Proteomes" id="UP001060414">
    <property type="component" value="Chromosome"/>
</dbReference>
<keyword evidence="8" id="KW-0479">Metal-binding</keyword>
<evidence type="ECO:0000259" key="14">
    <source>
        <dbReference type="Pfam" id="PF17432"/>
    </source>
</evidence>
<reference evidence="16" key="1">
    <citation type="journal article" date="2022" name="Environ. Microbiol.">
        <title>Geoalkalibacter halelectricus SAP #1 sp. nov. possessing extracellular electron transfer and mineral#reducing capabilities from a haloalkaline environment.</title>
        <authorList>
            <person name="Yadav S."/>
            <person name="Singh R."/>
            <person name="Sundharam S.S."/>
            <person name="Chaudhary S."/>
            <person name="Krishnamurthi S."/>
            <person name="Patil S.A."/>
        </authorList>
    </citation>
    <scope>NUCLEOTIDE SEQUENCE</scope>
    <source>
        <strain evidence="16">SAP-1</strain>
    </source>
</reference>
<feature type="domain" description="Peptidase M1 alanyl aminopeptidase C-terminal" evidence="14">
    <location>
        <begin position="556"/>
        <end position="878"/>
    </location>
</feature>
<dbReference type="RefSeq" id="WP_260748907.1">
    <property type="nucleotide sequence ID" value="NZ_CP092109.1"/>
</dbReference>
<dbReference type="InterPro" id="IPR038438">
    <property type="entry name" value="PepN_Ig-like_sf"/>
</dbReference>
<gene>
    <name evidence="16" type="primary">pepN</name>
    <name evidence="16" type="ORF">L9S41_03910</name>
</gene>
<name>A0ABY5ZN53_9BACT</name>
<dbReference type="SUPFAM" id="SSF55486">
    <property type="entry name" value="Metalloproteases ('zincins'), catalytic domain"/>
    <property type="match status" value="1"/>
</dbReference>
<evidence type="ECO:0000256" key="8">
    <source>
        <dbReference type="ARBA" id="ARBA00022723"/>
    </source>
</evidence>
<dbReference type="GO" id="GO:0016285">
    <property type="term" value="F:alanyl aminopeptidase activity"/>
    <property type="evidence" value="ECO:0007669"/>
    <property type="project" value="UniProtKB-EC"/>
</dbReference>
<dbReference type="InterPro" id="IPR035414">
    <property type="entry name" value="Peptidase_M1_pepN_Ig-like"/>
</dbReference>
<evidence type="ECO:0000256" key="6">
    <source>
        <dbReference type="ARBA" id="ARBA00022438"/>
    </source>
</evidence>
<evidence type="ECO:0000256" key="4">
    <source>
        <dbReference type="ARBA" id="ARBA00012564"/>
    </source>
</evidence>
<dbReference type="Pfam" id="PF17900">
    <property type="entry name" value="Peptidase_M1_N"/>
    <property type="match status" value="1"/>
</dbReference>
<dbReference type="Gene3D" id="1.25.50.10">
    <property type="entry name" value="Peptidase M1, alanyl aminopeptidase, C-terminal domain"/>
    <property type="match status" value="1"/>
</dbReference>
<dbReference type="PRINTS" id="PR00756">
    <property type="entry name" value="ALADIPTASE"/>
</dbReference>
<evidence type="ECO:0000256" key="11">
    <source>
        <dbReference type="ARBA" id="ARBA00023049"/>
    </source>
</evidence>
<feature type="domain" description="Aminopeptidase N-like N-terminal" evidence="15">
    <location>
        <begin position="23"/>
        <end position="190"/>
    </location>
</feature>
<keyword evidence="11" id="KW-0482">Metalloprotease</keyword>
<organism evidence="16 17">
    <name type="scientific">Geoalkalibacter halelectricus</name>
    <dbReference type="NCBI Taxonomy" id="2847045"/>
    <lineage>
        <taxon>Bacteria</taxon>
        <taxon>Pseudomonadati</taxon>
        <taxon>Thermodesulfobacteriota</taxon>
        <taxon>Desulfuromonadia</taxon>
        <taxon>Desulfuromonadales</taxon>
        <taxon>Geoalkalibacteraceae</taxon>
        <taxon>Geoalkalibacter</taxon>
    </lineage>
</organism>
<dbReference type="EMBL" id="CP092109">
    <property type="protein sequence ID" value="UWZ80551.1"/>
    <property type="molecule type" value="Genomic_DNA"/>
</dbReference>
<evidence type="ECO:0000259" key="15">
    <source>
        <dbReference type="Pfam" id="PF17900"/>
    </source>
</evidence>
<dbReference type="InterPro" id="IPR045357">
    <property type="entry name" value="Aminopeptidase_N-like_N"/>
</dbReference>
<sequence>MNRNKTIHLEDYCPPAYLVERVNLHFDLDEAATRVKATLELRRNPATAAPRQPLVLDGNQLHLLSLHMDGRELSGEEYYRDEERLVVSEVPERFVLEVETLLNPKDNGALEGLYLSSGNLCTQCEPEGFRRITYFPDRPDVMTVYRTTLVADRERFPVLLANGNRVAHGELEGGRHFAEWDDPFPKPSYLFALVAGKLACLEDTFTTRSERPITLQIYVEAHNLDKCAHAMHALKNAMRWDEERFGLECDLDQYMIVAVDDFNMGAMENKGLNIFNSKYVLARPDTATDLDYQNIEGVIGHEYFHNWTGNRVTCRDWFQLSLKEGLTVFRDQEFSADQSARAIKRIADVRLLRTAQFAEDAGPMAHPVRPSCYEEINNFYTLTIYNKGAEVIRMMHTLLGEKGFRRGMDLYFARHDGQAVTTDDFVRAMEDAAGVDLGQFRRWYTQAGTPEIQVERRYDAASQTYSLTLRQSCPPTPGQGEKQPFHIPVSMALLDPQGQRLPLQLRGEAQPDGHSHVLSLTETQQTFEFVGVPQEPLPSLLRGFSAPVKLVCDLSDAELAFLAGHDDDAFNRWDSGQQLALRVLLRLVGDFQQGRAPGDAGALAHALANTLNDPHLEPAFKAQALLLPSEIYVAEQMERIDPSAIHQARKHLQKALARELRLLLLTVWQENVDTGPYGFEPQAVGRRSLKNACLSYLALLDEPVCVELCANQAERGGNMTDVLAALSILAQHEGTEGAAPLARFYEKWQQDPLVVDKWFTLQATSGRADAGARVRELLDHPAFNLRNPNRVRSLLGAFSTANPYHFHAASGDGYALLGDYVRRIDAFNPQLAARLVAAFNHWRRYDESRQRLMRAQLEEILERPDVSRDVAEVVGKSLGR</sequence>
<dbReference type="PANTHER" id="PTHR46322:SF1">
    <property type="entry name" value="PUROMYCIN-SENSITIVE AMINOPEPTIDASE"/>
    <property type="match status" value="1"/>
</dbReference>
<evidence type="ECO:0000256" key="3">
    <source>
        <dbReference type="ARBA" id="ARBA00010136"/>
    </source>
</evidence>
<dbReference type="EC" id="3.4.11.2" evidence="4"/>
<dbReference type="InterPro" id="IPR012779">
    <property type="entry name" value="Peptidase_M1_pepN"/>
</dbReference>
<feature type="domain" description="Peptidase M1 membrane alanine aminopeptidase" evidence="12">
    <location>
        <begin position="230"/>
        <end position="443"/>
    </location>
</feature>
<dbReference type="PANTHER" id="PTHR46322">
    <property type="entry name" value="PUROMYCIN-SENSITIVE AMINOPEPTIDASE"/>
    <property type="match status" value="1"/>
</dbReference>
<evidence type="ECO:0000256" key="1">
    <source>
        <dbReference type="ARBA" id="ARBA00000098"/>
    </source>
</evidence>
<dbReference type="Gene3D" id="3.30.2010.30">
    <property type="match status" value="1"/>
</dbReference>
<dbReference type="InterPro" id="IPR037144">
    <property type="entry name" value="Peptidase_M1_pepN_C_sf"/>
</dbReference>
<evidence type="ECO:0000259" key="12">
    <source>
        <dbReference type="Pfam" id="PF01433"/>
    </source>
</evidence>
<evidence type="ECO:0000313" key="16">
    <source>
        <dbReference type="EMBL" id="UWZ80551.1"/>
    </source>
</evidence>
<dbReference type="NCBIfam" id="TIGR02414">
    <property type="entry name" value="pepN_proteo"/>
    <property type="match status" value="1"/>
</dbReference>
<accession>A0ABY5ZN53</accession>
<dbReference type="Pfam" id="PF01433">
    <property type="entry name" value="Peptidase_M1"/>
    <property type="match status" value="1"/>
</dbReference>
<dbReference type="InterPro" id="IPR024601">
    <property type="entry name" value="Peptidase_M1_pepN_C"/>
</dbReference>
<comment type="cofactor">
    <cofactor evidence="2">
        <name>Zn(2+)</name>
        <dbReference type="ChEBI" id="CHEBI:29105"/>
    </cofactor>
</comment>
<keyword evidence="10" id="KW-0862">Zinc</keyword>
<dbReference type="InterPro" id="IPR001930">
    <property type="entry name" value="Peptidase_M1"/>
</dbReference>
<comment type="catalytic activity">
    <reaction evidence="1">
        <text>Release of an N-terminal amino acid, Xaa-|-Yaa- from a peptide, amide or arylamide. Xaa is preferably Ala, but may be most amino acids including Pro (slow action). When a terminal hydrophobic residue is followed by a prolyl residue, the two may be released as an intact Xaa-Pro dipeptide.</text>
        <dbReference type="EC" id="3.4.11.2"/>
    </reaction>
</comment>
<dbReference type="InterPro" id="IPR027268">
    <property type="entry name" value="Peptidase_M4/M1_CTD_sf"/>
</dbReference>
<keyword evidence="9 16" id="KW-0378">Hydrolase</keyword>
<dbReference type="Pfam" id="PF17432">
    <property type="entry name" value="DUF3458_C"/>
    <property type="match status" value="1"/>
</dbReference>
<dbReference type="InterPro" id="IPR014782">
    <property type="entry name" value="Peptidase_M1_dom"/>
</dbReference>
<feature type="domain" description="Peptidase M1 alanyl aminopeptidase Ig-like fold" evidence="13">
    <location>
        <begin position="448"/>
        <end position="550"/>
    </location>
</feature>
<dbReference type="CDD" id="cd09600">
    <property type="entry name" value="M1_APN"/>
    <property type="match status" value="1"/>
</dbReference>
<dbReference type="SUPFAM" id="SSF63737">
    <property type="entry name" value="Leukotriene A4 hydrolase N-terminal domain"/>
    <property type="match status" value="1"/>
</dbReference>
<evidence type="ECO:0000256" key="7">
    <source>
        <dbReference type="ARBA" id="ARBA00022670"/>
    </source>
</evidence>
<evidence type="ECO:0000256" key="10">
    <source>
        <dbReference type="ARBA" id="ARBA00022833"/>
    </source>
</evidence>
<dbReference type="Gene3D" id="2.60.40.1840">
    <property type="match status" value="1"/>
</dbReference>
<dbReference type="Gene3D" id="1.10.390.10">
    <property type="entry name" value="Neutral Protease Domain 2"/>
    <property type="match status" value="1"/>
</dbReference>
<dbReference type="Pfam" id="PF11940">
    <property type="entry name" value="DUF3458"/>
    <property type="match status" value="1"/>
</dbReference>
<keyword evidence="17" id="KW-1185">Reference proteome</keyword>
<evidence type="ECO:0000256" key="2">
    <source>
        <dbReference type="ARBA" id="ARBA00001947"/>
    </source>
</evidence>
<keyword evidence="6 16" id="KW-0031">Aminopeptidase</keyword>
<evidence type="ECO:0000256" key="5">
    <source>
        <dbReference type="ARBA" id="ARBA00015611"/>
    </source>
</evidence>